<evidence type="ECO:0000256" key="1">
    <source>
        <dbReference type="ARBA" id="ARBA00022679"/>
    </source>
</evidence>
<protein>
    <submittedName>
        <fullName evidence="3">Glycosyl transferases group 1</fullName>
    </submittedName>
</protein>
<evidence type="ECO:0000313" key="3">
    <source>
        <dbReference type="EMBL" id="AXY21691.1"/>
    </source>
</evidence>
<proteinExistence type="predicted"/>
<dbReference type="InterPro" id="IPR001296">
    <property type="entry name" value="Glyco_trans_1"/>
</dbReference>
<organism evidence="3 4">
    <name type="scientific">Komagataeibacter saccharivorans</name>
    <dbReference type="NCBI Taxonomy" id="265959"/>
    <lineage>
        <taxon>Bacteria</taxon>
        <taxon>Pseudomonadati</taxon>
        <taxon>Pseudomonadota</taxon>
        <taxon>Alphaproteobacteria</taxon>
        <taxon>Acetobacterales</taxon>
        <taxon>Acetobacteraceae</taxon>
        <taxon>Komagataeibacter</taxon>
    </lineage>
</organism>
<dbReference type="PANTHER" id="PTHR46401:SF2">
    <property type="entry name" value="GLYCOSYLTRANSFERASE WBBK-RELATED"/>
    <property type="match status" value="1"/>
</dbReference>
<reference evidence="3 4" key="1">
    <citation type="submission" date="2017-08" db="EMBL/GenBank/DDBJ databases">
        <title>Complete genome sequence of Gluconacetobacter saccharivorans CV1 isolated from Fermented Vinegar.</title>
        <authorList>
            <person name="Kim S.-Y."/>
        </authorList>
    </citation>
    <scope>NUCLEOTIDE SEQUENCE [LARGE SCALE GENOMIC DNA]</scope>
    <source>
        <strain evidence="3 4">CV1</strain>
    </source>
</reference>
<evidence type="ECO:0000259" key="2">
    <source>
        <dbReference type="Pfam" id="PF00534"/>
    </source>
</evidence>
<name>A0A347W9Z8_9PROT</name>
<keyword evidence="4" id="KW-1185">Reference proteome</keyword>
<dbReference type="Pfam" id="PF00534">
    <property type="entry name" value="Glycos_transf_1"/>
    <property type="match status" value="1"/>
</dbReference>
<dbReference type="Proteomes" id="UP000264120">
    <property type="component" value="Chromosome"/>
</dbReference>
<dbReference type="KEGG" id="ksc:CD178_00891"/>
<dbReference type="AlphaFoldDB" id="A0A347W9Z8"/>
<feature type="domain" description="Glycosyl transferase family 1" evidence="2">
    <location>
        <begin position="224"/>
        <end position="366"/>
    </location>
</feature>
<dbReference type="EMBL" id="CP023036">
    <property type="protein sequence ID" value="AXY21691.1"/>
    <property type="molecule type" value="Genomic_DNA"/>
</dbReference>
<accession>A0A347W9Z8</accession>
<keyword evidence="1 3" id="KW-0808">Transferase</keyword>
<sequence length="413" mass="46055">MNILSGRMPQIFMDVSRLLSRAGNPVPTGIDRVEVEYVRYLLRHAAERTIFTAIHPLGHIGLLQRDEVIAFIDQMEAVWNGEKVSPRSAKWTARHLTFVRTLASGSAVQPGGIYLLVSHHHLTRPDSIARFLRRHRAVFVPMVHDLIPIEFPEYARPAEPERHLRRITTVTNLADGVIVPSKAVEASLAPFIARSGRKITVKTIPHGLHLHAMREETATMPRTSQDQRPYFVSLGTIEPRKNHLLLLNQWRNMVQELGEHAPQLILVGRRGWENENVLDMLERCPALQGHVIEHNDLSDPQVVALLRRSQGLLFPSFAEGFGLPLAEALMLGVPCICSDLPVFREVAGDAALYLDPTNGPAWQTAIMNHMPDRHPKRPGPADIAPLGFANWPVRAAEGVAFADAIATEHHISG</sequence>
<gene>
    <name evidence="3" type="ORF">CD178_00891</name>
</gene>
<dbReference type="Gene3D" id="3.40.50.2000">
    <property type="entry name" value="Glycogen Phosphorylase B"/>
    <property type="match status" value="1"/>
</dbReference>
<dbReference type="PANTHER" id="PTHR46401">
    <property type="entry name" value="GLYCOSYLTRANSFERASE WBBK-RELATED"/>
    <property type="match status" value="1"/>
</dbReference>
<dbReference type="SUPFAM" id="SSF53756">
    <property type="entry name" value="UDP-Glycosyltransferase/glycogen phosphorylase"/>
    <property type="match status" value="1"/>
</dbReference>
<evidence type="ECO:0000313" key="4">
    <source>
        <dbReference type="Proteomes" id="UP000264120"/>
    </source>
</evidence>
<dbReference type="CDD" id="cd03809">
    <property type="entry name" value="GT4_MtfB-like"/>
    <property type="match status" value="1"/>
</dbReference>
<dbReference type="GO" id="GO:0016757">
    <property type="term" value="F:glycosyltransferase activity"/>
    <property type="evidence" value="ECO:0007669"/>
    <property type="project" value="InterPro"/>
</dbReference>